<dbReference type="Proteomes" id="UP000308038">
    <property type="component" value="Unassembled WGS sequence"/>
</dbReference>
<gene>
    <name evidence="3" type="ORF">E5988_04260</name>
</gene>
<keyword evidence="2" id="KW-0812">Transmembrane</keyword>
<protein>
    <submittedName>
        <fullName evidence="3">Uncharacterized protein</fullName>
    </submittedName>
</protein>
<sequence>MESMSRLDDPEYARFAWARFRRLLSWSGVIGVIASVLAIWLVGRAYGELNWIAALATVGGVTGSVLMAGALMGLTFLSSGTGHDEAVDTRDFEERDNAGNVGRP</sequence>
<proteinExistence type="predicted"/>
<comment type="caution">
    <text evidence="3">The sequence shown here is derived from an EMBL/GenBank/DDBJ whole genome shotgun (WGS) entry which is preliminary data.</text>
</comment>
<feature type="compositionally biased region" description="Basic and acidic residues" evidence="1">
    <location>
        <begin position="82"/>
        <end position="97"/>
    </location>
</feature>
<feature type="transmembrane region" description="Helical" evidence="2">
    <location>
        <begin position="23"/>
        <end position="43"/>
    </location>
</feature>
<evidence type="ECO:0000256" key="2">
    <source>
        <dbReference type="SAM" id="Phobius"/>
    </source>
</evidence>
<keyword evidence="2" id="KW-1133">Transmembrane helix</keyword>
<name>A0ABY2QIU6_9SPHN</name>
<organism evidence="3 4">
    <name type="scientific">Sphingomonas olei</name>
    <dbReference type="NCBI Taxonomy" id="1886787"/>
    <lineage>
        <taxon>Bacteria</taxon>
        <taxon>Pseudomonadati</taxon>
        <taxon>Pseudomonadota</taxon>
        <taxon>Alphaproteobacteria</taxon>
        <taxon>Sphingomonadales</taxon>
        <taxon>Sphingomonadaceae</taxon>
        <taxon>Sphingomonas</taxon>
    </lineage>
</organism>
<evidence type="ECO:0000313" key="3">
    <source>
        <dbReference type="EMBL" id="THG40822.1"/>
    </source>
</evidence>
<feature type="transmembrane region" description="Helical" evidence="2">
    <location>
        <begin position="49"/>
        <end position="74"/>
    </location>
</feature>
<keyword evidence="4" id="KW-1185">Reference proteome</keyword>
<dbReference type="EMBL" id="SSTI01000003">
    <property type="protein sequence ID" value="THG40822.1"/>
    <property type="molecule type" value="Genomic_DNA"/>
</dbReference>
<accession>A0ABY2QIU6</accession>
<evidence type="ECO:0000313" key="4">
    <source>
        <dbReference type="Proteomes" id="UP000308038"/>
    </source>
</evidence>
<evidence type="ECO:0000256" key="1">
    <source>
        <dbReference type="SAM" id="MobiDB-lite"/>
    </source>
</evidence>
<feature type="region of interest" description="Disordered" evidence="1">
    <location>
        <begin position="80"/>
        <end position="104"/>
    </location>
</feature>
<reference evidence="3 4" key="1">
    <citation type="submission" date="2019-04" db="EMBL/GenBank/DDBJ databases">
        <title>Microbes associate with the intestines of laboratory mice.</title>
        <authorList>
            <person name="Navarre W."/>
            <person name="Wong E."/>
            <person name="Huang K.C."/>
            <person name="Tropini C."/>
            <person name="Ng K."/>
            <person name="Yu B."/>
        </authorList>
    </citation>
    <scope>NUCLEOTIDE SEQUENCE [LARGE SCALE GENOMIC DNA]</scope>
    <source>
        <strain evidence="3 4">NM83_B4-11</strain>
    </source>
</reference>
<keyword evidence="2" id="KW-0472">Membrane</keyword>